<dbReference type="SMART" id="SM00919">
    <property type="entry name" value="Malic_M"/>
    <property type="match status" value="1"/>
</dbReference>
<dbReference type="GO" id="GO:0004470">
    <property type="term" value="F:malic enzyme activity"/>
    <property type="evidence" value="ECO:0007669"/>
    <property type="project" value="InterPro"/>
</dbReference>
<dbReference type="SUPFAM" id="SSF51735">
    <property type="entry name" value="NAD(P)-binding Rossmann-fold domains"/>
    <property type="match status" value="1"/>
</dbReference>
<dbReference type="OrthoDB" id="9805787at2"/>
<dbReference type="NCBIfam" id="NF010052">
    <property type="entry name" value="PRK13529.1"/>
    <property type="match status" value="1"/>
</dbReference>
<comment type="subunit">
    <text evidence="3">Homodimer.</text>
</comment>
<evidence type="ECO:0000256" key="5">
    <source>
        <dbReference type="ARBA" id="ARBA00023002"/>
    </source>
</evidence>
<dbReference type="InterPro" id="IPR037062">
    <property type="entry name" value="Malic_N_dom_sf"/>
</dbReference>
<evidence type="ECO:0000259" key="16">
    <source>
        <dbReference type="SMART" id="SM00919"/>
    </source>
</evidence>
<evidence type="ECO:0000259" key="17">
    <source>
        <dbReference type="SMART" id="SM01274"/>
    </source>
</evidence>
<feature type="binding site" evidence="13">
    <location>
        <position position="427"/>
    </location>
    <ligand>
        <name>(S)-malate</name>
        <dbReference type="ChEBI" id="CHEBI:15589"/>
    </ligand>
</feature>
<evidence type="ECO:0000256" key="8">
    <source>
        <dbReference type="ARBA" id="ARBA00023239"/>
    </source>
</evidence>
<dbReference type="InterPro" id="IPR012301">
    <property type="entry name" value="Malic_N_dom"/>
</dbReference>
<comment type="similarity">
    <text evidence="2 15">Belongs to the malic enzymes family.</text>
</comment>
<feature type="domain" description="Malic enzyme NAD-binding" evidence="16">
    <location>
        <begin position="279"/>
        <end position="540"/>
    </location>
</feature>
<evidence type="ECO:0000256" key="9">
    <source>
        <dbReference type="ARBA" id="ARBA00051739"/>
    </source>
</evidence>
<comment type="cofactor">
    <cofactor evidence="1">
        <name>Mn(2+)</name>
        <dbReference type="ChEBI" id="CHEBI:29035"/>
    </cofactor>
</comment>
<evidence type="ECO:0000256" key="15">
    <source>
        <dbReference type="RuleBase" id="RU003427"/>
    </source>
</evidence>
<name>A0A5S9PBH8_9GAMM</name>
<evidence type="ECO:0000256" key="12">
    <source>
        <dbReference type="PIRSR" id="PIRSR000106-1"/>
    </source>
</evidence>
<feature type="binding site" evidence="14">
    <location>
        <position position="278"/>
    </location>
    <ligand>
        <name>a divalent metal cation</name>
        <dbReference type="ChEBI" id="CHEBI:60240"/>
    </ligand>
</feature>
<feature type="binding site" evidence="14">
    <location>
        <position position="255"/>
    </location>
    <ligand>
        <name>a divalent metal cation</name>
        <dbReference type="ChEBI" id="CHEBI:60240"/>
    </ligand>
</feature>
<dbReference type="GO" id="GO:0005829">
    <property type="term" value="C:cytosol"/>
    <property type="evidence" value="ECO:0007669"/>
    <property type="project" value="TreeGrafter"/>
</dbReference>
<evidence type="ECO:0000256" key="6">
    <source>
        <dbReference type="ARBA" id="ARBA00023027"/>
    </source>
</evidence>
<feature type="binding site" evidence="13">
    <location>
        <position position="471"/>
    </location>
    <ligand>
        <name>(S)-malate</name>
        <dbReference type="ChEBI" id="CHEBI:15589"/>
    </ligand>
</feature>
<evidence type="ECO:0000256" key="7">
    <source>
        <dbReference type="ARBA" id="ARBA00023211"/>
    </source>
</evidence>
<protein>
    <recommendedName>
        <fullName evidence="11">Malolactic enzyme</fullName>
        <ecNumber evidence="10">4.1.1.101</ecNumber>
    </recommendedName>
</protein>
<evidence type="ECO:0000313" key="18">
    <source>
        <dbReference type="EMBL" id="CAA0100804.1"/>
    </source>
</evidence>
<dbReference type="Pfam" id="PF00390">
    <property type="entry name" value="malic"/>
    <property type="match status" value="1"/>
</dbReference>
<dbReference type="EMBL" id="CACSIO010000006">
    <property type="protein sequence ID" value="CAA0100804.1"/>
    <property type="molecule type" value="Genomic_DNA"/>
</dbReference>
<dbReference type="GO" id="GO:0051287">
    <property type="term" value="F:NAD binding"/>
    <property type="evidence" value="ECO:0007669"/>
    <property type="project" value="InterPro"/>
</dbReference>
<keyword evidence="5 18" id="KW-0560">Oxidoreductase</keyword>
<dbReference type="AlphaFoldDB" id="A0A5S9PBH8"/>
<evidence type="ECO:0000256" key="14">
    <source>
        <dbReference type="PIRSR" id="PIRSR000106-3"/>
    </source>
</evidence>
<comment type="catalytic activity">
    <reaction evidence="9">
        <text>(S)-malate + H(+) = (S)-lactate + CO2</text>
        <dbReference type="Rhea" id="RHEA:46276"/>
        <dbReference type="ChEBI" id="CHEBI:15378"/>
        <dbReference type="ChEBI" id="CHEBI:15589"/>
        <dbReference type="ChEBI" id="CHEBI:16526"/>
        <dbReference type="ChEBI" id="CHEBI:16651"/>
        <dbReference type="EC" id="4.1.1.101"/>
    </reaction>
</comment>
<dbReference type="GO" id="GO:0006108">
    <property type="term" value="P:malate metabolic process"/>
    <property type="evidence" value="ECO:0007669"/>
    <property type="project" value="TreeGrafter"/>
</dbReference>
<gene>
    <name evidence="18" type="primary">maeA</name>
    <name evidence="18" type="ORF">OPDIPICF_04355</name>
</gene>
<keyword evidence="19" id="KW-1185">Reference proteome</keyword>
<sequence>MAHPKLTYCLDADGHPYIETGLEGKDLINFPFLNKGSAFSDVERAEFNLAATLPAVHETLEEQSDRCYAQYQAQPNDLARNLYLNKIKMANLTLFYFLAARHLTEMLPILYTPTIGDAVKSYSHEFFRPDGLYLNFNEREQMATVFERVSKIRRIDLIVVSDGEGVLGIGDWGVGGMDICIGKLAVYTLCAGINPLHVLPVQLDVGTNNKELLNNPMYLGMREPRIGETEYDAFIDQFVGNVQTWFPKAFLHWEDFGRGHARKNLNRFRTALPSFNDDVQGTGATVLACILSVMKARGLDLRDQRIVVFGAGSAGVGITDQIKNALVNEGMSETQACGRFWLVDRYGLLTTHSNEVVDFQQPYMRDAAEINGWDLSSAVNIGLLDVVRNVKPTILIGASGQSGAFTAQIIETMAEHCSAPLVFPLSNPSALSEAHPKDVVAWSDGSAVIATGSPFSPVEWQGRSYPIAQCNNCYVFPGIGLGVIAVRARQVTDGMIAAACKKLAGYSPLLNDEHASVLPALEDLQEISIEIACAVGEQAVAEGVAESLSASEIRALVIAEHWSPCYLPYTHVMQ</sequence>
<dbReference type="GO" id="GO:0016616">
    <property type="term" value="F:oxidoreductase activity, acting on the CH-OH group of donors, NAD or NADP as acceptor"/>
    <property type="evidence" value="ECO:0007669"/>
    <property type="project" value="InterPro"/>
</dbReference>
<evidence type="ECO:0000256" key="11">
    <source>
        <dbReference type="ARBA" id="ARBA00074565"/>
    </source>
</evidence>
<dbReference type="FunFam" id="3.40.50.10380:FF:000001">
    <property type="entry name" value="NAD-dependent malic enzyme"/>
    <property type="match status" value="1"/>
</dbReference>
<evidence type="ECO:0000256" key="4">
    <source>
        <dbReference type="ARBA" id="ARBA00022723"/>
    </source>
</evidence>
<dbReference type="InterPro" id="IPR001891">
    <property type="entry name" value="Malic_OxRdtase"/>
</dbReference>
<evidence type="ECO:0000256" key="3">
    <source>
        <dbReference type="ARBA" id="ARBA00011738"/>
    </source>
</evidence>
<dbReference type="CDD" id="cd05312">
    <property type="entry name" value="NAD_bind_1_malic_enz"/>
    <property type="match status" value="1"/>
</dbReference>
<dbReference type="Gene3D" id="3.40.50.10380">
    <property type="entry name" value="Malic enzyme, N-terminal domain"/>
    <property type="match status" value="1"/>
</dbReference>
<keyword evidence="4 14" id="KW-0479">Metal-binding</keyword>
<dbReference type="Gene3D" id="3.40.50.720">
    <property type="entry name" value="NAD(P)-binding Rossmann-like Domain"/>
    <property type="match status" value="1"/>
</dbReference>
<evidence type="ECO:0000256" key="10">
    <source>
        <dbReference type="ARBA" id="ARBA00066983"/>
    </source>
</evidence>
<proteinExistence type="inferred from homology"/>
<dbReference type="SMART" id="SM01274">
    <property type="entry name" value="malic"/>
    <property type="match status" value="1"/>
</dbReference>
<evidence type="ECO:0000256" key="2">
    <source>
        <dbReference type="ARBA" id="ARBA00008785"/>
    </source>
</evidence>
<keyword evidence="8" id="KW-0456">Lyase</keyword>
<comment type="cofactor">
    <cofactor evidence="14">
        <name>Mg(2+)</name>
        <dbReference type="ChEBI" id="CHEBI:18420"/>
    </cofactor>
    <cofactor evidence="14">
        <name>Mn(2+)</name>
        <dbReference type="ChEBI" id="CHEBI:29035"/>
    </cofactor>
    <text evidence="14">Divalent metal cations. Prefers magnesium or manganese.</text>
</comment>
<feature type="binding site" evidence="14">
    <location>
        <position position="254"/>
    </location>
    <ligand>
        <name>a divalent metal cation</name>
        <dbReference type="ChEBI" id="CHEBI:60240"/>
    </ligand>
</feature>
<keyword evidence="7" id="KW-0464">Manganese</keyword>
<evidence type="ECO:0000313" key="19">
    <source>
        <dbReference type="Proteomes" id="UP000441399"/>
    </source>
</evidence>
<keyword evidence="6" id="KW-0520">NAD</keyword>
<evidence type="ECO:0000256" key="1">
    <source>
        <dbReference type="ARBA" id="ARBA00001936"/>
    </source>
</evidence>
<dbReference type="GO" id="GO:0046872">
    <property type="term" value="F:metal ion binding"/>
    <property type="evidence" value="ECO:0007669"/>
    <property type="project" value="UniProtKB-KW"/>
</dbReference>
<dbReference type="PANTHER" id="PTHR23406">
    <property type="entry name" value="MALIC ENZYME-RELATED"/>
    <property type="match status" value="1"/>
</dbReference>
<dbReference type="PIRSF" id="PIRSF000106">
    <property type="entry name" value="ME"/>
    <property type="match status" value="1"/>
</dbReference>
<dbReference type="Proteomes" id="UP000441399">
    <property type="component" value="Unassembled WGS sequence"/>
</dbReference>
<dbReference type="GO" id="GO:0043883">
    <property type="term" value="F:malolactic enzyme activity"/>
    <property type="evidence" value="ECO:0007669"/>
    <property type="project" value="UniProtKB-EC"/>
</dbReference>
<dbReference type="SUPFAM" id="SSF53223">
    <property type="entry name" value="Aminoacid dehydrogenase-like, N-terminal domain"/>
    <property type="match status" value="1"/>
</dbReference>
<dbReference type="InterPro" id="IPR036291">
    <property type="entry name" value="NAD(P)-bd_dom_sf"/>
</dbReference>
<feature type="domain" description="Malic enzyme N-terminal" evidence="17">
    <location>
        <begin position="88"/>
        <end position="269"/>
    </location>
</feature>
<accession>A0A5S9PBH8</accession>
<dbReference type="Pfam" id="PF03949">
    <property type="entry name" value="Malic_M"/>
    <property type="match status" value="1"/>
</dbReference>
<dbReference type="EC" id="4.1.1.101" evidence="10"/>
<feature type="active site" description="Proton donor" evidence="12">
    <location>
        <position position="111"/>
    </location>
</feature>
<evidence type="ECO:0000256" key="13">
    <source>
        <dbReference type="PIRSR" id="PIRSR000106-2"/>
    </source>
</evidence>
<organism evidence="18 19">
    <name type="scientific">BD1-7 clade bacterium</name>
    <dbReference type="NCBI Taxonomy" id="2029982"/>
    <lineage>
        <taxon>Bacteria</taxon>
        <taxon>Pseudomonadati</taxon>
        <taxon>Pseudomonadota</taxon>
        <taxon>Gammaproteobacteria</taxon>
        <taxon>Cellvibrionales</taxon>
        <taxon>Spongiibacteraceae</taxon>
        <taxon>BD1-7 clade</taxon>
    </lineage>
</organism>
<dbReference type="FunFam" id="3.40.50.720:FF:000182">
    <property type="entry name" value="NAD-dependent malic enzyme"/>
    <property type="match status" value="1"/>
</dbReference>
<dbReference type="PRINTS" id="PR00072">
    <property type="entry name" value="MALOXRDTASE"/>
</dbReference>
<reference evidence="18 19" key="1">
    <citation type="submission" date="2019-11" db="EMBL/GenBank/DDBJ databases">
        <authorList>
            <person name="Holert J."/>
        </authorList>
    </citation>
    <scope>NUCLEOTIDE SEQUENCE [LARGE SCALE GENOMIC DNA]</scope>
    <source>
        <strain evidence="18">SB11_3</strain>
    </source>
</reference>
<dbReference type="InterPro" id="IPR012302">
    <property type="entry name" value="Malic_NAD-bd"/>
</dbReference>
<feature type="active site" description="Proton acceptor" evidence="12">
    <location>
        <position position="183"/>
    </location>
</feature>
<dbReference type="InterPro" id="IPR046346">
    <property type="entry name" value="Aminoacid_DH-like_N_sf"/>
</dbReference>
<dbReference type="PANTHER" id="PTHR23406:SF34">
    <property type="entry name" value="NAD-DEPENDENT MALIC ENZYME, MITOCHONDRIAL"/>
    <property type="match status" value="1"/>
</dbReference>
<dbReference type="GO" id="GO:0043464">
    <property type="term" value="P:malolactic fermentation"/>
    <property type="evidence" value="ECO:0007669"/>
    <property type="project" value="UniProtKB-ARBA"/>
</dbReference>